<dbReference type="InterPro" id="IPR003690">
    <property type="entry name" value="MTERF"/>
</dbReference>
<dbReference type="Gene3D" id="1.25.70.10">
    <property type="entry name" value="Transcription termination factor 3, mitochondrial"/>
    <property type="match status" value="1"/>
</dbReference>
<dbReference type="EMBL" id="JAPXFL010000002">
    <property type="protein sequence ID" value="KAK9510296.1"/>
    <property type="molecule type" value="Genomic_DNA"/>
</dbReference>
<dbReference type="PANTHER" id="PTHR15437">
    <property type="entry name" value="TRANSCRIPTION TERMINATION FACTOR, MITOCHONDRIAL"/>
    <property type="match status" value="1"/>
</dbReference>
<dbReference type="InterPro" id="IPR038538">
    <property type="entry name" value="MTERF_sf"/>
</dbReference>
<keyword evidence="2" id="KW-0809">Transit peptide</keyword>
<protein>
    <recommendedName>
        <fullName evidence="5">Transcription termination factor 5, mitochondrial</fullName>
    </recommendedName>
</protein>
<sequence length="524" mass="61494">MFKIIVLFNRNSSFRFYCGLNVQLSENVRVINSIHHNLKHSDVIQKVTGCTEQQAVESLSQYKDLQKLTGLDLLERLEVLKETGVTDIKEKNCLILAKYHHLTLKNRILSMHECGIKPENINSTYIRKFLSLTHQQISELKDSGIIDIDTNVYWKLCSHAQLLDHYTPVDDTNNIVTLKIQVLRMLLKNEIGMSDERLNLNSEILRRLKNKSIHLIRKNIEVARSLGMSSNRICRNPFLLWADPDNTLKVINEISELGGIDIKLCMSLQPKIIISPYENTLQILECLKEYNFSNVAIQRALGVFTLSYASVRDRLKDLEKLEFFSVFRHHPMALKFVYYYGTIKTRFNLLKDINVFNPTLNIIYSTDHKKFKRFYEHGLLRQPGHDVLNYICREFECDEIEFRYKVRNIHCWRHFPVVEIAKNVNILKETGFKSDEIFKCIHVIFYHRSKIIEELNSLEEKPGLECCKDESGRIKHELILPLLVYFIEKKYNFSSHTFCAHDEETHSDIVIPHYGLKEKDIKKM</sequence>
<gene>
    <name evidence="3" type="ORF">O3M35_005113</name>
</gene>
<evidence type="ECO:0008006" key="5">
    <source>
        <dbReference type="Google" id="ProtNLM"/>
    </source>
</evidence>
<organism evidence="3 4">
    <name type="scientific">Rhynocoris fuscipes</name>
    <dbReference type="NCBI Taxonomy" id="488301"/>
    <lineage>
        <taxon>Eukaryota</taxon>
        <taxon>Metazoa</taxon>
        <taxon>Ecdysozoa</taxon>
        <taxon>Arthropoda</taxon>
        <taxon>Hexapoda</taxon>
        <taxon>Insecta</taxon>
        <taxon>Pterygota</taxon>
        <taxon>Neoptera</taxon>
        <taxon>Paraneoptera</taxon>
        <taxon>Hemiptera</taxon>
        <taxon>Heteroptera</taxon>
        <taxon>Panheteroptera</taxon>
        <taxon>Cimicomorpha</taxon>
        <taxon>Reduviidae</taxon>
        <taxon>Harpactorinae</taxon>
        <taxon>Harpactorini</taxon>
        <taxon>Rhynocoris</taxon>
    </lineage>
</organism>
<evidence type="ECO:0000313" key="3">
    <source>
        <dbReference type="EMBL" id="KAK9510296.1"/>
    </source>
</evidence>
<dbReference type="AlphaFoldDB" id="A0AAW1DHW1"/>
<evidence type="ECO:0000256" key="2">
    <source>
        <dbReference type="ARBA" id="ARBA00022946"/>
    </source>
</evidence>
<dbReference type="PANTHER" id="PTHR15437:SF7">
    <property type="entry name" value="TRANSCRIPTION TERMINATION FACTOR 5, MITOCHONDRIAL"/>
    <property type="match status" value="1"/>
</dbReference>
<keyword evidence="4" id="KW-1185">Reference proteome</keyword>
<proteinExistence type="inferred from homology"/>
<comment type="caution">
    <text evidence="3">The sequence shown here is derived from an EMBL/GenBank/DDBJ whole genome shotgun (WGS) entry which is preliminary data.</text>
</comment>
<dbReference type="GO" id="GO:0003676">
    <property type="term" value="F:nucleic acid binding"/>
    <property type="evidence" value="ECO:0007669"/>
    <property type="project" value="InterPro"/>
</dbReference>
<dbReference type="Proteomes" id="UP001461498">
    <property type="component" value="Unassembled WGS sequence"/>
</dbReference>
<evidence type="ECO:0000256" key="1">
    <source>
        <dbReference type="ARBA" id="ARBA00007692"/>
    </source>
</evidence>
<reference evidence="3 4" key="1">
    <citation type="submission" date="2022-12" db="EMBL/GenBank/DDBJ databases">
        <title>Chromosome-level genome assembly of true bugs.</title>
        <authorList>
            <person name="Ma L."/>
            <person name="Li H."/>
        </authorList>
    </citation>
    <scope>NUCLEOTIDE SEQUENCE [LARGE SCALE GENOMIC DNA]</scope>
    <source>
        <strain evidence="3">Lab_2022b</strain>
    </source>
</reference>
<evidence type="ECO:0000313" key="4">
    <source>
        <dbReference type="Proteomes" id="UP001461498"/>
    </source>
</evidence>
<accession>A0AAW1DHW1</accession>
<comment type="similarity">
    <text evidence="1">Belongs to the mTERF family.</text>
</comment>
<dbReference type="GO" id="GO:0005759">
    <property type="term" value="C:mitochondrial matrix"/>
    <property type="evidence" value="ECO:0007669"/>
    <property type="project" value="TreeGrafter"/>
</dbReference>
<name>A0AAW1DHW1_9HEMI</name>
<dbReference type="GO" id="GO:0006393">
    <property type="term" value="P:termination of mitochondrial transcription"/>
    <property type="evidence" value="ECO:0007669"/>
    <property type="project" value="TreeGrafter"/>
</dbReference>